<dbReference type="AlphaFoldDB" id="A0A0G3LXE0"/>
<proteinExistence type="predicted"/>
<evidence type="ECO:0000313" key="1">
    <source>
        <dbReference type="EMBL" id="AKK71596.1"/>
    </source>
</evidence>
<reference evidence="1 2" key="1">
    <citation type="submission" date="2014-11" db="EMBL/GenBank/DDBJ databases">
        <authorList>
            <person name="Park G.-S."/>
            <person name="Hong S.-J."/>
            <person name="Jung B.K."/>
            <person name="Khan A.R."/>
            <person name="Kwak Y."/>
            <person name="Shin J.-H."/>
        </authorList>
    </citation>
    <scope>NUCLEOTIDE SEQUENCE [LARGE SCALE GENOMIC DNA]</scope>
    <source>
        <strain evidence="1 2">DSM 27622</strain>
    </source>
</reference>
<dbReference type="EMBL" id="CP009928">
    <property type="protein sequence ID" value="AKK71596.1"/>
    <property type="molecule type" value="Genomic_DNA"/>
</dbReference>
<protein>
    <recommendedName>
        <fullName evidence="3">Phage late control D family protein</fullName>
    </recommendedName>
</protein>
<dbReference type="RefSeq" id="WP_053326933.1">
    <property type="nucleotide sequence ID" value="NZ_CP009928.1"/>
</dbReference>
<dbReference type="KEGG" id="cgn:OK18_02120"/>
<sequence length="333" mass="38303">MVPCIEILIGKLKFTAATEINIKKSWRTFTDTAAIKLPKAIYYYDVNGILKPVEHLGNFIKVGDKVEIKLGYNRQLFTEFTGYVARSPRVNIPYELICEDEMWQLKRRETSVSIENATVQQIIQAVAPGYELDCIDEVYGDFSMKQTTAVKVFNELQEKAGIYTFFRDGRLVCGKIYSDEKVSKTQPVFEYCENIIDHNLQYIFPDEAKVKLYAKSKNKDGSYTQVEVGEDGGDIEHWEVPAMDMKEKELKAMAENRLKSLKRFGGYKGTITSFGWSRVEHGQVVQVKDKKYEERNTKNFVDEVEINVSATGGYRRTIDIGRTYRDGEFKKIT</sequence>
<dbReference type="SUPFAM" id="SSF69279">
    <property type="entry name" value="Phage tail proteins"/>
    <property type="match status" value="1"/>
</dbReference>
<evidence type="ECO:0008006" key="3">
    <source>
        <dbReference type="Google" id="ProtNLM"/>
    </source>
</evidence>
<dbReference type="Proteomes" id="UP000035213">
    <property type="component" value="Chromosome"/>
</dbReference>
<organism evidence="1 2">
    <name type="scientific">Chryseobacterium gallinarum</name>
    <dbReference type="NCBI Taxonomy" id="1324352"/>
    <lineage>
        <taxon>Bacteria</taxon>
        <taxon>Pseudomonadati</taxon>
        <taxon>Bacteroidota</taxon>
        <taxon>Flavobacteriia</taxon>
        <taxon>Flavobacteriales</taxon>
        <taxon>Weeksellaceae</taxon>
        <taxon>Chryseobacterium group</taxon>
        <taxon>Chryseobacterium</taxon>
    </lineage>
</organism>
<gene>
    <name evidence="1" type="ORF">OK18_02120</name>
</gene>
<dbReference type="OrthoDB" id="1065075at2"/>
<dbReference type="PATRIC" id="fig|1324352.5.peg.456"/>
<accession>A0A0G3LXE0</accession>
<dbReference type="STRING" id="1324352.OK18_02120"/>
<name>A0A0G3LXE0_CHRGL</name>
<evidence type="ECO:0000313" key="2">
    <source>
        <dbReference type="Proteomes" id="UP000035213"/>
    </source>
</evidence>